<dbReference type="AlphaFoldDB" id="L9X7P3"/>
<comment type="caution">
    <text evidence="2">The sequence shown here is derived from an EMBL/GenBank/DDBJ whole genome shotgun (WGS) entry which is preliminary data.</text>
</comment>
<evidence type="ECO:0000313" key="2">
    <source>
        <dbReference type="EMBL" id="ELY56643.1"/>
    </source>
</evidence>
<feature type="region of interest" description="Disordered" evidence="1">
    <location>
        <begin position="44"/>
        <end position="66"/>
    </location>
</feature>
<dbReference type="STRING" id="1227499.C493_09725"/>
<name>L9X7P3_9EURY</name>
<feature type="region of interest" description="Disordered" evidence="1">
    <location>
        <begin position="1"/>
        <end position="27"/>
    </location>
</feature>
<proteinExistence type="predicted"/>
<keyword evidence="3" id="KW-1185">Reference proteome</keyword>
<protein>
    <submittedName>
        <fullName evidence="2">Uncharacterized protein</fullName>
    </submittedName>
</protein>
<reference evidence="2 3" key="1">
    <citation type="journal article" date="2014" name="PLoS Genet.">
        <title>Phylogenetically driven sequencing of extremely halophilic archaea reveals strategies for static and dynamic osmo-response.</title>
        <authorList>
            <person name="Becker E.A."/>
            <person name="Seitzer P.M."/>
            <person name="Tritt A."/>
            <person name="Larsen D."/>
            <person name="Krusor M."/>
            <person name="Yao A.I."/>
            <person name="Wu D."/>
            <person name="Madern D."/>
            <person name="Eisen J.A."/>
            <person name="Darling A.E."/>
            <person name="Facciotti M.T."/>
        </authorList>
    </citation>
    <scope>NUCLEOTIDE SEQUENCE [LARGE SCALE GENOMIC DNA]</scope>
    <source>
        <strain evidence="2 3">JCM 12255</strain>
    </source>
</reference>
<accession>L9X7P3</accession>
<feature type="compositionally biased region" description="Basic and acidic residues" evidence="1">
    <location>
        <begin position="10"/>
        <end position="26"/>
    </location>
</feature>
<evidence type="ECO:0000313" key="3">
    <source>
        <dbReference type="Proteomes" id="UP000011602"/>
    </source>
</evidence>
<evidence type="ECO:0000256" key="1">
    <source>
        <dbReference type="SAM" id="MobiDB-lite"/>
    </source>
</evidence>
<dbReference type="EMBL" id="AOHZ01000044">
    <property type="protein sequence ID" value="ELY56643.1"/>
    <property type="molecule type" value="Genomic_DNA"/>
</dbReference>
<gene>
    <name evidence="2" type="ORF">C493_09725</name>
</gene>
<sequence length="66" mass="7262">MTDDGPEYETDFRAAPDEYEIGRGEEGVLQPPFSVRVRFAHPSRKNLDQKGCLAPMALGSGDQPNP</sequence>
<dbReference type="Proteomes" id="UP000011602">
    <property type="component" value="Unassembled WGS sequence"/>
</dbReference>
<organism evidence="2 3">
    <name type="scientific">Natronolimnohabitans innermongolicus JCM 12255</name>
    <dbReference type="NCBI Taxonomy" id="1227499"/>
    <lineage>
        <taxon>Archaea</taxon>
        <taxon>Methanobacteriati</taxon>
        <taxon>Methanobacteriota</taxon>
        <taxon>Stenosarchaea group</taxon>
        <taxon>Halobacteria</taxon>
        <taxon>Halobacteriales</taxon>
        <taxon>Natrialbaceae</taxon>
        <taxon>Natronolimnohabitans</taxon>
    </lineage>
</organism>
<dbReference type="RefSeq" id="WP_007259231.1">
    <property type="nucleotide sequence ID" value="NZ_AOHZ01000044.1"/>
</dbReference>